<keyword evidence="3" id="KW-0125">Carotenoid biosynthesis</keyword>
<comment type="subcellular location">
    <subcellularLocation>
        <location evidence="1">Plastid</location>
        <location evidence="1">Chloroplast membrane</location>
        <topology evidence="1">Multi-pass membrane protein</topology>
    </subcellularLocation>
</comment>
<evidence type="ECO:0000256" key="5">
    <source>
        <dbReference type="ARBA" id="ARBA00026097"/>
    </source>
</evidence>
<keyword evidence="6" id="KW-0472">Membrane</keyword>
<dbReference type="EC" id="1.14.15.24" evidence="5"/>
<keyword evidence="4" id="KW-0560">Oxidoreductase</keyword>
<dbReference type="GO" id="GO:0010291">
    <property type="term" value="F:beta-carotene 3-hydroxylase activity"/>
    <property type="evidence" value="ECO:0007669"/>
    <property type="project" value="UniProtKB-EC"/>
</dbReference>
<dbReference type="PANTHER" id="PTHR31899">
    <property type="entry name" value="BETA-CAROTENE 3-HYDROXYLASE 1, CHLOROPLASTIC"/>
    <property type="match status" value="1"/>
</dbReference>
<evidence type="ECO:0000313" key="7">
    <source>
        <dbReference type="Proteomes" id="UP000087171"/>
    </source>
</evidence>
<reference evidence="7" key="1">
    <citation type="journal article" date="2013" name="Nat. Biotechnol.">
        <title>Draft genome sequence of chickpea (Cicer arietinum) provides a resource for trait improvement.</title>
        <authorList>
            <person name="Varshney R.K."/>
            <person name="Song C."/>
            <person name="Saxena R.K."/>
            <person name="Azam S."/>
            <person name="Yu S."/>
            <person name="Sharpe A.G."/>
            <person name="Cannon S."/>
            <person name="Baek J."/>
            <person name="Rosen B.D."/>
            <person name="Tar'an B."/>
            <person name="Millan T."/>
            <person name="Zhang X."/>
            <person name="Ramsay L.D."/>
            <person name="Iwata A."/>
            <person name="Wang Y."/>
            <person name="Nelson W."/>
            <person name="Farmer A.D."/>
            <person name="Gaur P.M."/>
            <person name="Soderlund C."/>
            <person name="Penmetsa R.V."/>
            <person name="Xu C."/>
            <person name="Bharti A.K."/>
            <person name="He W."/>
            <person name="Winter P."/>
            <person name="Zhao S."/>
            <person name="Hane J.K."/>
            <person name="Carrasquilla-Garcia N."/>
            <person name="Condie J.A."/>
            <person name="Upadhyaya H.D."/>
            <person name="Luo M.C."/>
            <person name="Thudi M."/>
            <person name="Gowda C.L."/>
            <person name="Singh N.P."/>
            <person name="Lichtenzveig J."/>
            <person name="Gali K.K."/>
            <person name="Rubio J."/>
            <person name="Nadarajan N."/>
            <person name="Dolezel J."/>
            <person name="Bansal K.C."/>
            <person name="Xu X."/>
            <person name="Edwards D."/>
            <person name="Zhang G."/>
            <person name="Kahl G."/>
            <person name="Gil J."/>
            <person name="Singh K.B."/>
            <person name="Datta S.K."/>
            <person name="Jackson S.A."/>
            <person name="Wang J."/>
            <person name="Cook D.R."/>
        </authorList>
    </citation>
    <scope>NUCLEOTIDE SEQUENCE [LARGE SCALE GENOMIC DNA]</scope>
    <source>
        <strain evidence="7">cv. CDC Frontier</strain>
    </source>
</reference>
<name>A0A3Q7XW37_CICAR</name>
<evidence type="ECO:0000256" key="4">
    <source>
        <dbReference type="ARBA" id="ARBA00023002"/>
    </source>
</evidence>
<dbReference type="InterPro" id="IPR045019">
    <property type="entry name" value="BETA-OHASE-like"/>
</dbReference>
<evidence type="ECO:0000313" key="8">
    <source>
        <dbReference type="RefSeq" id="XP_027192703.1"/>
    </source>
</evidence>
<dbReference type="OrthoDB" id="9990796at2759"/>
<accession>A0A3Q7XW37</accession>
<gene>
    <name evidence="8" type="primary">LOC113787754</name>
</gene>
<evidence type="ECO:0000256" key="2">
    <source>
        <dbReference type="ARBA" id="ARBA00009324"/>
    </source>
</evidence>
<sequence>LFFTPLTTFNHTSILRTSRRTSFTVCVLMEDPKQINTDEEELVEPPVNKSNSQIQVLLSNKLARKNSERFTYLIAAIMSSFGVTSMAIFVVYYRFSWQMEGGEVPWYEMFGTFALSVGAAVSQDPFSNSALESN</sequence>
<dbReference type="GO" id="GO:0016123">
    <property type="term" value="P:xanthophyll biosynthetic process"/>
    <property type="evidence" value="ECO:0007669"/>
    <property type="project" value="TreeGrafter"/>
</dbReference>
<dbReference type="AlphaFoldDB" id="A0A3Q7XW37"/>
<protein>
    <recommendedName>
        <fullName evidence="5">beta-carotene 3-hydroxylase</fullName>
        <ecNumber evidence="5">1.14.15.24</ecNumber>
    </recommendedName>
</protein>
<feature type="non-terminal residue" evidence="8">
    <location>
        <position position="1"/>
    </location>
</feature>
<dbReference type="PANTHER" id="PTHR31899:SF9">
    <property type="entry name" value="BETA-CAROTENE 3-HYDROXYLASE 1, CHLOROPLASTIC"/>
    <property type="match status" value="1"/>
</dbReference>
<comment type="similarity">
    <text evidence="2">Belongs to the sterol desaturase family.</text>
</comment>
<evidence type="ECO:0000256" key="1">
    <source>
        <dbReference type="ARBA" id="ARBA00004508"/>
    </source>
</evidence>
<keyword evidence="7" id="KW-1185">Reference proteome</keyword>
<dbReference type="GO" id="GO:0031969">
    <property type="term" value="C:chloroplast membrane"/>
    <property type="evidence" value="ECO:0007669"/>
    <property type="project" value="UniProtKB-SubCell"/>
</dbReference>
<feature type="transmembrane region" description="Helical" evidence="6">
    <location>
        <begin position="70"/>
        <end position="92"/>
    </location>
</feature>
<evidence type="ECO:0000256" key="6">
    <source>
        <dbReference type="SAM" id="Phobius"/>
    </source>
</evidence>
<reference evidence="8" key="2">
    <citation type="submission" date="2025-08" db="UniProtKB">
        <authorList>
            <consortium name="RefSeq"/>
        </authorList>
    </citation>
    <scope>IDENTIFICATION</scope>
    <source>
        <tissue evidence="8">Etiolated seedlings</tissue>
    </source>
</reference>
<dbReference type="Proteomes" id="UP000087171">
    <property type="component" value="Chromosome Ca7"/>
</dbReference>
<organism evidence="7 8">
    <name type="scientific">Cicer arietinum</name>
    <name type="common">Chickpea</name>
    <name type="synonym">Garbanzo</name>
    <dbReference type="NCBI Taxonomy" id="3827"/>
    <lineage>
        <taxon>Eukaryota</taxon>
        <taxon>Viridiplantae</taxon>
        <taxon>Streptophyta</taxon>
        <taxon>Embryophyta</taxon>
        <taxon>Tracheophyta</taxon>
        <taxon>Spermatophyta</taxon>
        <taxon>Magnoliopsida</taxon>
        <taxon>eudicotyledons</taxon>
        <taxon>Gunneridae</taxon>
        <taxon>Pentapetalae</taxon>
        <taxon>rosids</taxon>
        <taxon>fabids</taxon>
        <taxon>Fabales</taxon>
        <taxon>Fabaceae</taxon>
        <taxon>Papilionoideae</taxon>
        <taxon>50 kb inversion clade</taxon>
        <taxon>NPAAA clade</taxon>
        <taxon>Hologalegina</taxon>
        <taxon>IRL clade</taxon>
        <taxon>Cicereae</taxon>
        <taxon>Cicer</taxon>
    </lineage>
</organism>
<keyword evidence="6" id="KW-0812">Transmembrane</keyword>
<proteinExistence type="inferred from homology"/>
<evidence type="ECO:0000256" key="3">
    <source>
        <dbReference type="ARBA" id="ARBA00022746"/>
    </source>
</evidence>
<dbReference type="GO" id="GO:0016119">
    <property type="term" value="P:carotene metabolic process"/>
    <property type="evidence" value="ECO:0007669"/>
    <property type="project" value="TreeGrafter"/>
</dbReference>
<keyword evidence="6" id="KW-1133">Transmembrane helix</keyword>
<dbReference type="RefSeq" id="XP_027192703.1">
    <property type="nucleotide sequence ID" value="XM_027336902.1"/>
</dbReference>
<dbReference type="STRING" id="3827.A0A3Q7XW37"/>